<proteinExistence type="predicted"/>
<evidence type="ECO:0008006" key="3">
    <source>
        <dbReference type="Google" id="ProtNLM"/>
    </source>
</evidence>
<dbReference type="Gene3D" id="3.40.50.1820">
    <property type="entry name" value="alpha/beta hydrolase"/>
    <property type="match status" value="1"/>
</dbReference>
<dbReference type="Pfam" id="PF11144">
    <property type="entry name" value="DUF2920"/>
    <property type="match status" value="1"/>
</dbReference>
<dbReference type="OrthoDB" id="2448563at2"/>
<dbReference type="InterPro" id="IPR029058">
    <property type="entry name" value="AB_hydrolase_fold"/>
</dbReference>
<dbReference type="Proteomes" id="UP000198694">
    <property type="component" value="Unassembled WGS sequence"/>
</dbReference>
<organism evidence="1 2">
    <name type="scientific">Sediminibacillus albus</name>
    <dbReference type="NCBI Taxonomy" id="407036"/>
    <lineage>
        <taxon>Bacteria</taxon>
        <taxon>Bacillati</taxon>
        <taxon>Bacillota</taxon>
        <taxon>Bacilli</taxon>
        <taxon>Bacillales</taxon>
        <taxon>Bacillaceae</taxon>
        <taxon>Sediminibacillus</taxon>
    </lineage>
</organism>
<evidence type="ECO:0000313" key="2">
    <source>
        <dbReference type="Proteomes" id="UP000198694"/>
    </source>
</evidence>
<dbReference type="SUPFAM" id="SSF53474">
    <property type="entry name" value="alpha/beta-Hydrolases"/>
    <property type="match status" value="1"/>
</dbReference>
<name>A0A1G9BEU2_9BACI</name>
<accession>A0A1G9BEU2</accession>
<dbReference type="AlphaFoldDB" id="A0A1G9BEU2"/>
<dbReference type="RefSeq" id="WP_093215725.1">
    <property type="nucleotide sequence ID" value="NZ_FNFL01000005.1"/>
</dbReference>
<keyword evidence="2" id="KW-1185">Reference proteome</keyword>
<dbReference type="EMBL" id="FNFL01000005">
    <property type="protein sequence ID" value="SDK37365.1"/>
    <property type="molecule type" value="Genomic_DNA"/>
</dbReference>
<dbReference type="InterPro" id="IPR022605">
    <property type="entry name" value="DUF2920"/>
</dbReference>
<sequence>MADQHTINIPAHPNIYLKENDSERELQIEFSTPQNGVTADTGLLIFVPGFGANINSKVYTKMREQFADEYNLVTIQCDYFGSKFMQGVERIKAPDRQALRNVFSPEEIKNINQDPSKLLVLLKDKRKVFSVQADLQENIKDFNDMSLMQSIDIITALEAVKIVLEENGMRYDNSRLIGYGHSHGAYLLHLSNVLAPHLFSFLIDNSAWMEPVYLSKNRYLYQKVGQATLSIEFDYLAKKLVQKKHIINLKELYTTCAGGAKVLSFQGNDDNLINHMEKEAFVETLNGSEFILVTEKDVDNKKYRSNNHGLNADFLELFSFALCFEQPKQEKKGVLEKHKLSLANLSVHADFTTGLPKFDVIFRS</sequence>
<evidence type="ECO:0000313" key="1">
    <source>
        <dbReference type="EMBL" id="SDK37365.1"/>
    </source>
</evidence>
<gene>
    <name evidence="1" type="ORF">SAMN05216243_2955</name>
</gene>
<reference evidence="1 2" key="1">
    <citation type="submission" date="2016-10" db="EMBL/GenBank/DDBJ databases">
        <authorList>
            <person name="de Groot N.N."/>
        </authorList>
    </citation>
    <scope>NUCLEOTIDE SEQUENCE [LARGE SCALE GENOMIC DNA]</scope>
    <source>
        <strain evidence="1 2">CGMCC 1.6502</strain>
    </source>
</reference>
<protein>
    <recommendedName>
        <fullName evidence="3">DUF2920 family protein</fullName>
    </recommendedName>
</protein>